<evidence type="ECO:0000256" key="11">
    <source>
        <dbReference type="SAM" id="Phobius"/>
    </source>
</evidence>
<evidence type="ECO:0000256" key="6">
    <source>
        <dbReference type="ARBA" id="ARBA00022723"/>
    </source>
</evidence>
<dbReference type="EMBL" id="LEKV01004836">
    <property type="protein sequence ID" value="KVH92187.1"/>
    <property type="molecule type" value="Genomic_DNA"/>
</dbReference>
<dbReference type="AlphaFoldDB" id="A0A124SBZ7"/>
<gene>
    <name evidence="12" type="ORF">Ccrd_005763</name>
</gene>
<evidence type="ECO:0000256" key="2">
    <source>
        <dbReference type="ARBA" id="ARBA00004167"/>
    </source>
</evidence>
<keyword evidence="5 11" id="KW-0812">Transmembrane</keyword>
<keyword evidence="13" id="KW-1185">Reference proteome</keyword>
<organism evidence="12 13">
    <name type="scientific">Cynara cardunculus var. scolymus</name>
    <name type="common">Globe artichoke</name>
    <name type="synonym">Cynara scolymus</name>
    <dbReference type="NCBI Taxonomy" id="59895"/>
    <lineage>
        <taxon>Eukaryota</taxon>
        <taxon>Viridiplantae</taxon>
        <taxon>Streptophyta</taxon>
        <taxon>Embryophyta</taxon>
        <taxon>Tracheophyta</taxon>
        <taxon>Spermatophyta</taxon>
        <taxon>Magnoliopsida</taxon>
        <taxon>eudicotyledons</taxon>
        <taxon>Gunneridae</taxon>
        <taxon>Pentapetalae</taxon>
        <taxon>asterids</taxon>
        <taxon>campanulids</taxon>
        <taxon>Asterales</taxon>
        <taxon>Asteraceae</taxon>
        <taxon>Carduoideae</taxon>
        <taxon>Cardueae</taxon>
        <taxon>Carduinae</taxon>
        <taxon>Cynara</taxon>
    </lineage>
</organism>
<comment type="similarity">
    <text evidence="10">Belongs to the RING-type zinc finger family. ATL subfamily.</text>
</comment>
<protein>
    <recommendedName>
        <fullName evidence="3">RING-type E3 ubiquitin transferase</fullName>
        <ecNumber evidence="3">2.3.2.27</ecNumber>
    </recommendedName>
</protein>
<proteinExistence type="inferred from homology"/>
<keyword evidence="7" id="KW-0862">Zinc</keyword>
<evidence type="ECO:0000313" key="12">
    <source>
        <dbReference type="EMBL" id="KVH92187.1"/>
    </source>
</evidence>
<keyword evidence="9 11" id="KW-0472">Membrane</keyword>
<evidence type="ECO:0000256" key="7">
    <source>
        <dbReference type="ARBA" id="ARBA00022833"/>
    </source>
</evidence>
<dbReference type="STRING" id="59895.A0A124SBZ7"/>
<evidence type="ECO:0000256" key="4">
    <source>
        <dbReference type="ARBA" id="ARBA00022679"/>
    </source>
</evidence>
<comment type="subcellular location">
    <subcellularLocation>
        <location evidence="2">Membrane</location>
        <topology evidence="2">Single-pass membrane protein</topology>
    </subcellularLocation>
</comment>
<name>A0A124SBZ7_CYNCS</name>
<accession>A0A124SBZ7</accession>
<feature type="transmembrane region" description="Helical" evidence="11">
    <location>
        <begin position="57"/>
        <end position="78"/>
    </location>
</feature>
<dbReference type="Gramene" id="KVH92187">
    <property type="protein sequence ID" value="KVH92187"/>
    <property type="gene ID" value="Ccrd_005763"/>
</dbReference>
<evidence type="ECO:0000256" key="8">
    <source>
        <dbReference type="ARBA" id="ARBA00022989"/>
    </source>
</evidence>
<dbReference type="PANTHER" id="PTHR46905">
    <property type="entry name" value="RING-H2 FINGER PROTEIN ATL78"/>
    <property type="match status" value="1"/>
</dbReference>
<dbReference type="PANTHER" id="PTHR46905:SF7">
    <property type="entry name" value="RING-H2 FINGER PROTEIN ATL78"/>
    <property type="match status" value="1"/>
</dbReference>
<dbReference type="EC" id="2.3.2.27" evidence="3"/>
<dbReference type="GO" id="GO:0046872">
    <property type="term" value="F:metal ion binding"/>
    <property type="evidence" value="ECO:0007669"/>
    <property type="project" value="UniProtKB-KW"/>
</dbReference>
<dbReference type="GO" id="GO:0016567">
    <property type="term" value="P:protein ubiquitination"/>
    <property type="evidence" value="ECO:0007669"/>
    <property type="project" value="UniProtKB-UniPathway"/>
</dbReference>
<comment type="catalytic activity">
    <reaction evidence="1">
        <text>S-ubiquitinyl-[E2 ubiquitin-conjugating enzyme]-L-cysteine + [acceptor protein]-L-lysine = [E2 ubiquitin-conjugating enzyme]-L-cysteine + N(6)-ubiquitinyl-[acceptor protein]-L-lysine.</text>
        <dbReference type="EC" id="2.3.2.27"/>
    </reaction>
</comment>
<evidence type="ECO:0000256" key="9">
    <source>
        <dbReference type="ARBA" id="ARBA00023136"/>
    </source>
</evidence>
<evidence type="ECO:0000313" key="13">
    <source>
        <dbReference type="Proteomes" id="UP000243975"/>
    </source>
</evidence>
<sequence length="173" mass="18821">MSTSFTTAFQGHLGHSHSRKLLLHAPIATTMHIRVEETATSPTPSQYTKNKSFDANVVMVLSVLLCSIICMLVLNSIIRCVLRCSSMVNSGSDTGSDSTPARLASSGIKKKALKALPTVRYWEGLKLPGLDKECAICLKLARTSLSIVFHIRYPHCISLQLGFGLLHNTPNAI</sequence>
<dbReference type="InterPro" id="IPR044602">
    <property type="entry name" value="ATL10/ATL72-79-like"/>
</dbReference>
<dbReference type="GO" id="GO:0061630">
    <property type="term" value="F:ubiquitin protein ligase activity"/>
    <property type="evidence" value="ECO:0007669"/>
    <property type="project" value="UniProtKB-EC"/>
</dbReference>
<reference evidence="12 13" key="1">
    <citation type="journal article" date="2016" name="Sci. Rep.">
        <title>The genome sequence of the outbreeding globe artichoke constructed de novo incorporating a phase-aware low-pass sequencing strategy of F1 progeny.</title>
        <authorList>
            <person name="Scaglione D."/>
            <person name="Reyes-Chin-Wo S."/>
            <person name="Acquadro A."/>
            <person name="Froenicke L."/>
            <person name="Portis E."/>
            <person name="Beitel C."/>
            <person name="Tirone M."/>
            <person name="Mauro R."/>
            <person name="Lo Monaco A."/>
            <person name="Mauromicale G."/>
            <person name="Faccioli P."/>
            <person name="Cattivelli L."/>
            <person name="Rieseberg L."/>
            <person name="Michelmore R."/>
            <person name="Lanteri S."/>
        </authorList>
    </citation>
    <scope>NUCLEOTIDE SEQUENCE [LARGE SCALE GENOMIC DNA]</scope>
    <source>
        <strain evidence="12">2C</strain>
    </source>
</reference>
<keyword evidence="6" id="KW-0479">Metal-binding</keyword>
<evidence type="ECO:0000256" key="10">
    <source>
        <dbReference type="ARBA" id="ARBA00024209"/>
    </source>
</evidence>
<dbReference type="Proteomes" id="UP000243975">
    <property type="component" value="Unassembled WGS sequence"/>
</dbReference>
<evidence type="ECO:0000256" key="1">
    <source>
        <dbReference type="ARBA" id="ARBA00000900"/>
    </source>
</evidence>
<comment type="caution">
    <text evidence="12">The sequence shown here is derived from an EMBL/GenBank/DDBJ whole genome shotgun (WGS) entry which is preliminary data.</text>
</comment>
<evidence type="ECO:0000256" key="3">
    <source>
        <dbReference type="ARBA" id="ARBA00012483"/>
    </source>
</evidence>
<dbReference type="UniPathway" id="UPA00143"/>
<keyword evidence="4" id="KW-0808">Transferase</keyword>
<evidence type="ECO:0000256" key="5">
    <source>
        <dbReference type="ARBA" id="ARBA00022692"/>
    </source>
</evidence>
<dbReference type="GO" id="GO:0016020">
    <property type="term" value="C:membrane"/>
    <property type="evidence" value="ECO:0007669"/>
    <property type="project" value="UniProtKB-SubCell"/>
</dbReference>
<keyword evidence="8 11" id="KW-1133">Transmembrane helix</keyword>